<dbReference type="InterPro" id="IPR007419">
    <property type="entry name" value="BFD-like_2Fe2S-bd_dom"/>
</dbReference>
<dbReference type="Proteomes" id="UP000252357">
    <property type="component" value="Unassembled WGS sequence"/>
</dbReference>
<dbReference type="InterPro" id="IPR006655">
    <property type="entry name" value="Mopterin_OxRdtase_prok_CS"/>
</dbReference>
<evidence type="ECO:0000256" key="8">
    <source>
        <dbReference type="ARBA" id="ARBA00023004"/>
    </source>
</evidence>
<comment type="cofactor">
    <cofactor evidence="1">
        <name>Mo-bis(molybdopterin guanine dinucleotide)</name>
        <dbReference type="ChEBI" id="CHEBI:60539"/>
    </cofactor>
</comment>
<dbReference type="Pfam" id="PF04324">
    <property type="entry name" value="Fer2_BFD"/>
    <property type="match status" value="1"/>
</dbReference>
<dbReference type="SMART" id="SM00926">
    <property type="entry name" value="Molybdop_Fe4S4"/>
    <property type="match status" value="1"/>
</dbReference>
<gene>
    <name evidence="12" type="ORF">DU000_06460</name>
</gene>
<dbReference type="Pfam" id="PF04879">
    <property type="entry name" value="Molybdop_Fe4S4"/>
    <property type="match status" value="1"/>
</dbReference>
<dbReference type="CDD" id="cd02754">
    <property type="entry name" value="MopB_Nitrate-R-NapA-like"/>
    <property type="match status" value="1"/>
</dbReference>
<dbReference type="Pfam" id="PF01568">
    <property type="entry name" value="Molydop_binding"/>
    <property type="match status" value="1"/>
</dbReference>
<dbReference type="Gene3D" id="1.10.10.1100">
    <property type="entry name" value="BFD-like [2Fe-2S]-binding domain"/>
    <property type="match status" value="1"/>
</dbReference>
<dbReference type="RefSeq" id="WP_114402534.1">
    <property type="nucleotide sequence ID" value="NZ_QPGB01000002.1"/>
</dbReference>
<dbReference type="EMBL" id="QPGB01000002">
    <property type="protein sequence ID" value="RCS58451.1"/>
    <property type="molecule type" value="Genomic_DNA"/>
</dbReference>
<protein>
    <submittedName>
        <fullName evidence="12">Nitrate reductase</fullName>
    </submittedName>
</protein>
<dbReference type="SUPFAM" id="SSF53706">
    <property type="entry name" value="Formate dehydrogenase/DMSO reductase, domains 1-3"/>
    <property type="match status" value="1"/>
</dbReference>
<evidence type="ECO:0000256" key="3">
    <source>
        <dbReference type="ARBA" id="ARBA00008747"/>
    </source>
</evidence>
<dbReference type="Pfam" id="PF00384">
    <property type="entry name" value="Molybdopterin"/>
    <property type="match status" value="1"/>
</dbReference>
<dbReference type="GO" id="GO:0016491">
    <property type="term" value="F:oxidoreductase activity"/>
    <property type="evidence" value="ECO:0007669"/>
    <property type="project" value="UniProtKB-KW"/>
</dbReference>
<dbReference type="CDD" id="cd02791">
    <property type="entry name" value="MopB_CT_Nitrate-R-NapA-like"/>
    <property type="match status" value="1"/>
</dbReference>
<keyword evidence="10" id="KW-0534">Nitrate assimilation</keyword>
<reference evidence="12 13" key="1">
    <citation type="journal article" date="2018" name="Int. J. Syst. Evol. Microbiol.">
        <title>Parvibium lacunae gen. nov., sp. nov., a new member of the family Alcaligenaceae isolated from a freshwater pond.</title>
        <authorList>
            <person name="Chen W.M."/>
            <person name="Xie P.B."/>
            <person name="Hsu M.Y."/>
            <person name="Sheu S.Y."/>
        </authorList>
    </citation>
    <scope>NUCLEOTIDE SEQUENCE [LARGE SCALE GENOMIC DNA]</scope>
    <source>
        <strain evidence="12 13">KMB9</strain>
    </source>
</reference>
<dbReference type="InterPro" id="IPR009010">
    <property type="entry name" value="Asp_de-COase-like_dom_sf"/>
</dbReference>
<feature type="domain" description="4Fe-4S Mo/W bis-MGD-type" evidence="11">
    <location>
        <begin position="7"/>
        <end position="63"/>
    </location>
</feature>
<dbReference type="Gene3D" id="2.20.25.90">
    <property type="entry name" value="ADC-like domains"/>
    <property type="match status" value="1"/>
</dbReference>
<keyword evidence="8" id="KW-0408">Iron</keyword>
<comment type="similarity">
    <text evidence="3">Belongs to the prokaryotic molybdopterin-containing oxidoreductase family. NasA/NapA/NarB subfamily.</text>
</comment>
<dbReference type="GO" id="GO:0042128">
    <property type="term" value="P:nitrate assimilation"/>
    <property type="evidence" value="ECO:0007669"/>
    <property type="project" value="UniProtKB-KW"/>
</dbReference>
<evidence type="ECO:0000256" key="10">
    <source>
        <dbReference type="ARBA" id="ARBA00023063"/>
    </source>
</evidence>
<proteinExistence type="inferred from homology"/>
<dbReference type="GO" id="GO:1990204">
    <property type="term" value="C:oxidoreductase complex"/>
    <property type="evidence" value="ECO:0007669"/>
    <property type="project" value="UniProtKB-ARBA"/>
</dbReference>
<dbReference type="PROSITE" id="PS51669">
    <property type="entry name" value="4FE4S_MOW_BIS_MGD"/>
    <property type="match status" value="1"/>
</dbReference>
<evidence type="ECO:0000256" key="9">
    <source>
        <dbReference type="ARBA" id="ARBA00023014"/>
    </source>
</evidence>
<evidence type="ECO:0000256" key="1">
    <source>
        <dbReference type="ARBA" id="ARBA00001942"/>
    </source>
</evidence>
<dbReference type="SUPFAM" id="SSF50692">
    <property type="entry name" value="ADC-like"/>
    <property type="match status" value="1"/>
</dbReference>
<dbReference type="InterPro" id="IPR050123">
    <property type="entry name" value="Prok_molybdopt-oxidoreductase"/>
</dbReference>
<keyword evidence="6" id="KW-0479">Metal-binding</keyword>
<evidence type="ECO:0000256" key="5">
    <source>
        <dbReference type="ARBA" id="ARBA00022505"/>
    </source>
</evidence>
<dbReference type="PANTHER" id="PTHR43105">
    <property type="entry name" value="RESPIRATORY NITRATE REDUCTASE"/>
    <property type="match status" value="1"/>
</dbReference>
<keyword evidence="5" id="KW-0500">Molybdenum</keyword>
<name>A0A368L4E1_9BURK</name>
<dbReference type="FunFam" id="3.40.228.10:FF:000002">
    <property type="entry name" value="Formate dehydrogenase subunit alpha"/>
    <property type="match status" value="1"/>
</dbReference>
<keyword evidence="9" id="KW-0411">Iron-sulfur</keyword>
<dbReference type="OrthoDB" id="7376058at2"/>
<dbReference type="AlphaFoldDB" id="A0A368L4E1"/>
<evidence type="ECO:0000313" key="12">
    <source>
        <dbReference type="EMBL" id="RCS58451.1"/>
    </source>
</evidence>
<evidence type="ECO:0000256" key="6">
    <source>
        <dbReference type="ARBA" id="ARBA00022723"/>
    </source>
</evidence>
<sequence length="928" mass="100842">MTNVSHSQETKATCPYCGVGCGVIIEHDAQQVLGVRGDPDHPANFGRLCTKGSTLHLTAQPMLQQQVRVAQPSLRKTRLSADTPRQPASWDETYAYLADVFAATIREHGPDSVGFYISGQLLTEDYYVFNKLAKGLIGTNNIDTNSRLCMSSAVAGYKQTLGADAPPACYEDLALCETLFIVGSNTAFAHPILFRRIEDARKANPNLKMIVADPRRTDTAQQADLHLAIQPGTDVALFNGMLHILLWEDLVDTAYIESHTEGFAELKRIVRDYTPQFVADTCGISVGDLQKAALWFGQSKASLSLYCQGLNQSSVGTAKNAALINLHLATGQIGKPGAGPFSLTGQPNAMGGREVGGMANLLSAHRDLANPEHRAEVAALWGLPSVPEKPGKTAVEMFDAVEKGEIKILWIACTNPAQSMPNQSLIHAALKKAELVIVQEAYSTTATAQYADVLLPATTWAEKDGTVTNSERRISRVRPAIPAFGDARHDWQIAVEFAHVLEQQLRPGLPTLFPYPNAESIWNEHRESTRGRDLDITGMSYHMLEQQGPQQWPLTTGESSGKARLYEDGVFPTASGKAKFFPAQYQPVAEPADARYPFRLNTGRLRDQWHGMSRTGTVGQLYSHAPEPCIQMAPGDMARRAWKDGDLLQVTSRRGTQILPAQASAELQPGQVFVAMHWGAEFVSGHTGSGQPALGVNSLTLPVFDAYSKQPELKNAAVKLLKAELPWRYVAFAWLPQYAALAVQAALRSKLAQFPYASCVLFGREKQTGVLLRAAGYEAATSELLAEIEAQLGLVGGDVMKYDDRKRGHTRRIKVSRNVDGTPILSAVALAGDISAEVWLKEYLQGEQSVQTLGRLLLLPSATPPAGFQARGKIVCNCFNVSETDIQQTLATLSGSADEVLSLLQAKKQCGTNCGSCVPELKRMIASL</sequence>
<dbReference type="InterPro" id="IPR041854">
    <property type="entry name" value="BFD-like_2Fe2S-bd_dom_sf"/>
</dbReference>
<comment type="cofactor">
    <cofactor evidence="2">
        <name>[4Fe-4S] cluster</name>
        <dbReference type="ChEBI" id="CHEBI:49883"/>
    </cofactor>
</comment>
<dbReference type="Gene3D" id="2.40.40.20">
    <property type="match status" value="1"/>
</dbReference>
<dbReference type="PROSITE" id="PS00490">
    <property type="entry name" value="MOLYBDOPTERIN_PROK_2"/>
    <property type="match status" value="1"/>
</dbReference>
<evidence type="ECO:0000259" key="11">
    <source>
        <dbReference type="PROSITE" id="PS51669"/>
    </source>
</evidence>
<organism evidence="12 13">
    <name type="scientific">Parvibium lacunae</name>
    <dbReference type="NCBI Taxonomy" id="1888893"/>
    <lineage>
        <taxon>Bacteria</taxon>
        <taxon>Pseudomonadati</taxon>
        <taxon>Pseudomonadota</taxon>
        <taxon>Betaproteobacteria</taxon>
        <taxon>Burkholderiales</taxon>
        <taxon>Alcaligenaceae</taxon>
        <taxon>Parvibium</taxon>
    </lineage>
</organism>
<accession>A0A368L4E1</accession>
<comment type="caution">
    <text evidence="12">The sequence shown here is derived from an EMBL/GenBank/DDBJ whole genome shotgun (WGS) entry which is preliminary data.</text>
</comment>
<dbReference type="InterPro" id="IPR006657">
    <property type="entry name" value="MoPterin_dinucl-bd_dom"/>
</dbReference>
<evidence type="ECO:0000256" key="4">
    <source>
        <dbReference type="ARBA" id="ARBA00022485"/>
    </source>
</evidence>
<keyword evidence="13" id="KW-1185">Reference proteome</keyword>
<dbReference type="InterPro" id="IPR041957">
    <property type="entry name" value="CT_Nitrate-R-NapA-like"/>
</dbReference>
<dbReference type="GO" id="GO:0043546">
    <property type="term" value="F:molybdopterin cofactor binding"/>
    <property type="evidence" value="ECO:0007669"/>
    <property type="project" value="InterPro"/>
</dbReference>
<dbReference type="InterPro" id="IPR027467">
    <property type="entry name" value="MopterinOxRdtase_cofactor_BS"/>
</dbReference>
<evidence type="ECO:0000256" key="7">
    <source>
        <dbReference type="ARBA" id="ARBA00023002"/>
    </source>
</evidence>
<evidence type="ECO:0000256" key="2">
    <source>
        <dbReference type="ARBA" id="ARBA00001966"/>
    </source>
</evidence>
<evidence type="ECO:0000313" key="13">
    <source>
        <dbReference type="Proteomes" id="UP000252357"/>
    </source>
</evidence>
<dbReference type="PROSITE" id="PS00551">
    <property type="entry name" value="MOLYBDOPTERIN_PROK_1"/>
    <property type="match status" value="1"/>
</dbReference>
<dbReference type="GO" id="GO:0045333">
    <property type="term" value="P:cellular respiration"/>
    <property type="evidence" value="ECO:0007669"/>
    <property type="project" value="UniProtKB-ARBA"/>
</dbReference>
<dbReference type="GO" id="GO:0016020">
    <property type="term" value="C:membrane"/>
    <property type="evidence" value="ECO:0007669"/>
    <property type="project" value="TreeGrafter"/>
</dbReference>
<keyword evidence="4" id="KW-0004">4Fe-4S</keyword>
<dbReference type="GO" id="GO:0051539">
    <property type="term" value="F:4 iron, 4 sulfur cluster binding"/>
    <property type="evidence" value="ECO:0007669"/>
    <property type="project" value="UniProtKB-KW"/>
</dbReference>
<dbReference type="InterPro" id="IPR006963">
    <property type="entry name" value="Mopterin_OxRdtase_4Fe-4S_dom"/>
</dbReference>
<dbReference type="Gene3D" id="3.40.228.10">
    <property type="entry name" value="Dimethylsulfoxide Reductase, domain 2"/>
    <property type="match status" value="1"/>
</dbReference>
<dbReference type="InterPro" id="IPR006656">
    <property type="entry name" value="Mopterin_OxRdtase"/>
</dbReference>
<dbReference type="Gene3D" id="3.40.50.740">
    <property type="match status" value="1"/>
</dbReference>
<keyword evidence="7" id="KW-0560">Oxidoreductase</keyword>
<dbReference type="GO" id="GO:0046872">
    <property type="term" value="F:metal ion binding"/>
    <property type="evidence" value="ECO:0007669"/>
    <property type="project" value="UniProtKB-KW"/>
</dbReference>
<dbReference type="PANTHER" id="PTHR43105:SF9">
    <property type="entry name" value="NADPH-FE(3+) OXIDOREDUCTASE SUBUNIT ALPHA"/>
    <property type="match status" value="1"/>
</dbReference>